<evidence type="ECO:0000313" key="2">
    <source>
        <dbReference type="EMBL" id="SIO39732.1"/>
    </source>
</evidence>
<name>A0A1N6J674_9BACT</name>
<proteinExistence type="predicted"/>
<protein>
    <submittedName>
        <fullName evidence="2">Uncharacterized protein</fullName>
    </submittedName>
</protein>
<organism evidence="2 3">
    <name type="scientific">Chitinophaga niabensis</name>
    <dbReference type="NCBI Taxonomy" id="536979"/>
    <lineage>
        <taxon>Bacteria</taxon>
        <taxon>Pseudomonadati</taxon>
        <taxon>Bacteroidota</taxon>
        <taxon>Chitinophagia</taxon>
        <taxon>Chitinophagales</taxon>
        <taxon>Chitinophagaceae</taxon>
        <taxon>Chitinophaga</taxon>
    </lineage>
</organism>
<dbReference type="OrthoDB" id="5348860at2"/>
<dbReference type="Proteomes" id="UP000185003">
    <property type="component" value="Unassembled WGS sequence"/>
</dbReference>
<evidence type="ECO:0000313" key="3">
    <source>
        <dbReference type="Proteomes" id="UP000185003"/>
    </source>
</evidence>
<reference evidence="2 3" key="1">
    <citation type="submission" date="2016-11" db="EMBL/GenBank/DDBJ databases">
        <authorList>
            <person name="Jaros S."/>
            <person name="Januszkiewicz K."/>
            <person name="Wedrychowicz H."/>
        </authorList>
    </citation>
    <scope>NUCLEOTIDE SEQUENCE [LARGE SCALE GENOMIC DNA]</scope>
    <source>
        <strain evidence="2 3">DSM 24787</strain>
    </source>
</reference>
<dbReference type="RefSeq" id="WP_074240877.1">
    <property type="nucleotide sequence ID" value="NZ_FSRA01000002.1"/>
</dbReference>
<keyword evidence="3" id="KW-1185">Reference proteome</keyword>
<sequence>MKPYSLFFLLTMMLAACAGPSSEKKAEADSVQANVTAVSSTPTDISTYVGDIDEKSGSDYYLLALHDFLNGENSNGIVATFNNSGRPLRVLLYPEGDQRIKAPQTWIYLDSLSGKPVLLREIVESENNVTENSFYYGNDSVLQSETRAAADLPGLEKAVFTSYQSPAPPSDYRLQPAEVSKLVEKVLTAVKADRKDLSKGANIVRKDGASHWGTGNEPGWSIAVIPNKKIILHMNYDQDKYEFPYSDAQKGDNEATEFITTIKDHTLTAKFENKRCTDDADIKHPMTVTIRFDGKTYQGCGQSLF</sequence>
<feature type="chain" id="PRO_5012658637" evidence="1">
    <location>
        <begin position="19"/>
        <end position="305"/>
    </location>
</feature>
<dbReference type="AlphaFoldDB" id="A0A1N6J674"/>
<dbReference type="STRING" id="536979.SAMN04488055_3665"/>
<keyword evidence="1" id="KW-0732">Signal</keyword>
<gene>
    <name evidence="2" type="ORF">SAMN04488055_3665</name>
</gene>
<evidence type="ECO:0000256" key="1">
    <source>
        <dbReference type="SAM" id="SignalP"/>
    </source>
</evidence>
<accession>A0A1N6J674</accession>
<feature type="signal peptide" evidence="1">
    <location>
        <begin position="1"/>
        <end position="18"/>
    </location>
</feature>
<dbReference type="EMBL" id="FSRA01000002">
    <property type="protein sequence ID" value="SIO39732.1"/>
    <property type="molecule type" value="Genomic_DNA"/>
</dbReference>
<dbReference type="PROSITE" id="PS51257">
    <property type="entry name" value="PROKAR_LIPOPROTEIN"/>
    <property type="match status" value="1"/>
</dbReference>